<dbReference type="RefSeq" id="WP_082483344.1">
    <property type="nucleotide sequence ID" value="NZ_KK088554.1"/>
</dbReference>
<comment type="caution">
    <text evidence="2">The sequence shown here is derived from an EMBL/GenBank/DDBJ whole genome shotgun (WGS) entry which is preliminary data.</text>
</comment>
<organism evidence="2 3">
    <name type="scientific">Rubellimicrobium mesophilum DSM 19309</name>
    <dbReference type="NCBI Taxonomy" id="442562"/>
    <lineage>
        <taxon>Bacteria</taxon>
        <taxon>Pseudomonadati</taxon>
        <taxon>Pseudomonadota</taxon>
        <taxon>Alphaproteobacteria</taxon>
        <taxon>Rhodobacterales</taxon>
        <taxon>Roseobacteraceae</taxon>
        <taxon>Rubellimicrobium</taxon>
    </lineage>
</organism>
<sequence length="234" mass="25102">MYDVAIVGARCAGSALALRLAREGAKVLLIDRASFPSDTMSGHFIQPAGVSCLRRMGLPEELQALGSPPLERMTVDFGPVVLSGSPAPMPDGTATGYAPRRFRFDPMLADAAVAAGAVLRECTSFVEPLMEAGRVTGIRTTTPAGAVDDVPARVVVGADGKRSRVARAVGAESYKAHEATTCTYYTYWEGMGRDRNPPLCARRALRCGRPLWRWVDLLGGRVAEERLRQSEAGH</sequence>
<dbReference type="InterPro" id="IPR036188">
    <property type="entry name" value="FAD/NAD-bd_sf"/>
</dbReference>
<keyword evidence="2" id="KW-0560">Oxidoreductase</keyword>
<dbReference type="STRING" id="442562.Rumeso_02237"/>
<accession>A0A017HNU8</accession>
<dbReference type="PRINTS" id="PR00420">
    <property type="entry name" value="RNGMNOXGNASE"/>
</dbReference>
<evidence type="ECO:0000313" key="2">
    <source>
        <dbReference type="EMBL" id="EYD76162.1"/>
    </source>
</evidence>
<dbReference type="GO" id="GO:0071949">
    <property type="term" value="F:FAD binding"/>
    <property type="evidence" value="ECO:0007669"/>
    <property type="project" value="InterPro"/>
</dbReference>
<dbReference type="HOGENOM" id="CLU_1184346_0_0_5"/>
<evidence type="ECO:0000313" key="3">
    <source>
        <dbReference type="Proteomes" id="UP000019666"/>
    </source>
</evidence>
<dbReference type="InterPro" id="IPR050407">
    <property type="entry name" value="Geranylgeranyl_reductase"/>
</dbReference>
<dbReference type="Pfam" id="PF01494">
    <property type="entry name" value="FAD_binding_3"/>
    <property type="match status" value="1"/>
</dbReference>
<evidence type="ECO:0000259" key="1">
    <source>
        <dbReference type="Pfam" id="PF01494"/>
    </source>
</evidence>
<dbReference type="PANTHER" id="PTHR42685:SF22">
    <property type="entry name" value="CONDITIONED MEDIUM FACTOR RECEPTOR 1"/>
    <property type="match status" value="1"/>
</dbReference>
<dbReference type="EMBL" id="AOSK01000057">
    <property type="protein sequence ID" value="EYD76162.1"/>
    <property type="molecule type" value="Genomic_DNA"/>
</dbReference>
<proteinExistence type="predicted"/>
<dbReference type="OrthoDB" id="9799983at2"/>
<keyword evidence="3" id="KW-1185">Reference proteome</keyword>
<protein>
    <submittedName>
        <fullName evidence="2">Monooxygenase, FAD-binding protein</fullName>
    </submittedName>
</protein>
<keyword evidence="2" id="KW-0503">Monooxygenase</keyword>
<reference evidence="2 3" key="1">
    <citation type="submission" date="2013-02" db="EMBL/GenBank/DDBJ databases">
        <authorList>
            <person name="Fiebig A."/>
            <person name="Goeker M."/>
            <person name="Klenk H.-P.P."/>
        </authorList>
    </citation>
    <scope>NUCLEOTIDE SEQUENCE [LARGE SCALE GENOMIC DNA]</scope>
    <source>
        <strain evidence="2 3">DSM 19309</strain>
    </source>
</reference>
<name>A0A017HNU8_9RHOB</name>
<dbReference type="PANTHER" id="PTHR42685">
    <property type="entry name" value="GERANYLGERANYL DIPHOSPHATE REDUCTASE"/>
    <property type="match status" value="1"/>
</dbReference>
<dbReference type="AlphaFoldDB" id="A0A017HNU8"/>
<dbReference type="SUPFAM" id="SSF51905">
    <property type="entry name" value="FAD/NAD(P)-binding domain"/>
    <property type="match status" value="1"/>
</dbReference>
<gene>
    <name evidence="2" type="ORF">Rumeso_02237</name>
</gene>
<dbReference type="Proteomes" id="UP000019666">
    <property type="component" value="Unassembled WGS sequence"/>
</dbReference>
<dbReference type="InterPro" id="IPR002938">
    <property type="entry name" value="FAD-bd"/>
</dbReference>
<dbReference type="Gene3D" id="3.50.50.60">
    <property type="entry name" value="FAD/NAD(P)-binding domain"/>
    <property type="match status" value="1"/>
</dbReference>
<dbReference type="GO" id="GO:0004497">
    <property type="term" value="F:monooxygenase activity"/>
    <property type="evidence" value="ECO:0007669"/>
    <property type="project" value="UniProtKB-KW"/>
</dbReference>
<feature type="domain" description="FAD-binding" evidence="1">
    <location>
        <begin position="2"/>
        <end position="180"/>
    </location>
</feature>